<reference evidence="1 2" key="1">
    <citation type="journal article" date="2015" name="Nature">
        <title>rRNA introns, odd ribosomes, and small enigmatic genomes across a large radiation of phyla.</title>
        <authorList>
            <person name="Brown C.T."/>
            <person name="Hug L.A."/>
            <person name="Thomas B.C."/>
            <person name="Sharon I."/>
            <person name="Castelle C.J."/>
            <person name="Singh A."/>
            <person name="Wilkins M.J."/>
            <person name="Williams K.H."/>
            <person name="Banfield J.F."/>
        </authorList>
    </citation>
    <scope>NUCLEOTIDE SEQUENCE [LARGE SCALE GENOMIC DNA]</scope>
</reference>
<sequence length="80" mass="9156">MIRGKGEVRIFNWKTGEGIFHLGLECPKDCDKSAHFAPFTWRDAIDKQMVETGAILAYVARPKEEEELPHIKTLNLTWGI</sequence>
<dbReference type="EMBL" id="LCIT01000002">
    <property type="protein sequence ID" value="KKT63633.1"/>
    <property type="molecule type" value="Genomic_DNA"/>
</dbReference>
<gene>
    <name evidence="1" type="ORF">UW55_C0002G0098</name>
</gene>
<dbReference type="AlphaFoldDB" id="A0A0G1IXE2"/>
<name>A0A0G1IXE2_9BACT</name>
<comment type="caution">
    <text evidence="1">The sequence shown here is derived from an EMBL/GenBank/DDBJ whole genome shotgun (WGS) entry which is preliminary data.</text>
</comment>
<organism evidence="1 2">
    <name type="scientific">Candidatus Giovannonibacteria bacterium GW2011_GWA2_44_26</name>
    <dbReference type="NCBI Taxonomy" id="1618648"/>
    <lineage>
        <taxon>Bacteria</taxon>
        <taxon>Candidatus Giovannoniibacteriota</taxon>
    </lineage>
</organism>
<evidence type="ECO:0000313" key="1">
    <source>
        <dbReference type="EMBL" id="KKT63633.1"/>
    </source>
</evidence>
<protein>
    <submittedName>
        <fullName evidence="1">Uncharacterized protein</fullName>
    </submittedName>
</protein>
<evidence type="ECO:0000313" key="2">
    <source>
        <dbReference type="Proteomes" id="UP000033945"/>
    </source>
</evidence>
<proteinExistence type="predicted"/>
<accession>A0A0G1IXE2</accession>
<dbReference type="Proteomes" id="UP000033945">
    <property type="component" value="Unassembled WGS sequence"/>
</dbReference>